<reference evidence="8" key="1">
    <citation type="journal article" date="2017" name="Genome Biol.">
        <title>Comparative genomics reveals high biological diversity and specific adaptations in the industrially and medically important fungal genus Aspergillus.</title>
        <authorList>
            <person name="de Vries R.P."/>
            <person name="Riley R."/>
            <person name="Wiebenga A."/>
            <person name="Aguilar-Osorio G."/>
            <person name="Amillis S."/>
            <person name="Uchima C.A."/>
            <person name="Anderluh G."/>
            <person name="Asadollahi M."/>
            <person name="Askin M."/>
            <person name="Barry K."/>
            <person name="Battaglia E."/>
            <person name="Bayram O."/>
            <person name="Benocci T."/>
            <person name="Braus-Stromeyer S.A."/>
            <person name="Caldana C."/>
            <person name="Canovas D."/>
            <person name="Cerqueira G.C."/>
            <person name="Chen F."/>
            <person name="Chen W."/>
            <person name="Choi C."/>
            <person name="Clum A."/>
            <person name="Dos Santos R.A."/>
            <person name="Damasio A.R."/>
            <person name="Diallinas G."/>
            <person name="Emri T."/>
            <person name="Fekete E."/>
            <person name="Flipphi M."/>
            <person name="Freyberg S."/>
            <person name="Gallo A."/>
            <person name="Gournas C."/>
            <person name="Habgood R."/>
            <person name="Hainaut M."/>
            <person name="Harispe M.L."/>
            <person name="Henrissat B."/>
            <person name="Hilden K.S."/>
            <person name="Hope R."/>
            <person name="Hossain A."/>
            <person name="Karabika E."/>
            <person name="Karaffa L."/>
            <person name="Karanyi Z."/>
            <person name="Krasevec N."/>
            <person name="Kuo A."/>
            <person name="Kusch H."/>
            <person name="LaButti K."/>
            <person name="Lagendijk E.L."/>
            <person name="Lapidus A."/>
            <person name="Levasseur A."/>
            <person name="Lindquist E."/>
            <person name="Lipzen A."/>
            <person name="Logrieco A.F."/>
            <person name="MacCabe A."/>
            <person name="Maekelae M.R."/>
            <person name="Malavazi I."/>
            <person name="Melin P."/>
            <person name="Meyer V."/>
            <person name="Mielnichuk N."/>
            <person name="Miskei M."/>
            <person name="Molnar A.P."/>
            <person name="Mule G."/>
            <person name="Ngan C.Y."/>
            <person name="Orejas M."/>
            <person name="Orosz E."/>
            <person name="Ouedraogo J.P."/>
            <person name="Overkamp K.M."/>
            <person name="Park H.-S."/>
            <person name="Perrone G."/>
            <person name="Piumi F."/>
            <person name="Punt P.J."/>
            <person name="Ram A.F."/>
            <person name="Ramon A."/>
            <person name="Rauscher S."/>
            <person name="Record E."/>
            <person name="Riano-Pachon D.M."/>
            <person name="Robert V."/>
            <person name="Roehrig J."/>
            <person name="Ruller R."/>
            <person name="Salamov A."/>
            <person name="Salih N.S."/>
            <person name="Samson R.A."/>
            <person name="Sandor E."/>
            <person name="Sanguinetti M."/>
            <person name="Schuetze T."/>
            <person name="Sepcic K."/>
            <person name="Shelest E."/>
            <person name="Sherlock G."/>
            <person name="Sophianopoulou V."/>
            <person name="Squina F.M."/>
            <person name="Sun H."/>
            <person name="Susca A."/>
            <person name="Todd R.B."/>
            <person name="Tsang A."/>
            <person name="Unkles S.E."/>
            <person name="van de Wiele N."/>
            <person name="van Rossen-Uffink D."/>
            <person name="Oliveira J.V."/>
            <person name="Vesth T.C."/>
            <person name="Visser J."/>
            <person name="Yu J.-H."/>
            <person name="Zhou M."/>
            <person name="Andersen M.R."/>
            <person name="Archer D.B."/>
            <person name="Baker S.E."/>
            <person name="Benoit I."/>
            <person name="Brakhage A.A."/>
            <person name="Braus G.H."/>
            <person name="Fischer R."/>
            <person name="Frisvad J.C."/>
            <person name="Goldman G.H."/>
            <person name="Houbraken J."/>
            <person name="Oakley B."/>
            <person name="Pocsi I."/>
            <person name="Scazzocchio C."/>
            <person name="Seiboth B."/>
            <person name="vanKuyk P.A."/>
            <person name="Wortman J."/>
            <person name="Dyer P.S."/>
            <person name="Grigoriev I.V."/>
        </authorList>
    </citation>
    <scope>NUCLEOTIDE SEQUENCE [LARGE SCALE GENOMIC DNA]</scope>
    <source>
        <strain evidence="8">DTO 134E9</strain>
    </source>
</reference>
<evidence type="ECO:0000256" key="3">
    <source>
        <dbReference type="ARBA" id="ARBA00008838"/>
    </source>
</evidence>
<sequence length="200" mass="22474">MYNDTDDHPSIEAYIYQTDPFRSATAPDPLPCPLKRNLAPNDAGLPIALRRQETGDILASHGLPPNFSLNVAQKSKPSYPGGDIERLVVTVGFRGVASENFDAAREEINAFLNTTHDYNVDVEVMDFDQAPEKHLKVVLPDELQDSLRLLEPEGNLLDDRFRNLIVQGKLESRKPIIQARKARRDVTEKWGQKDFKVPGI</sequence>
<dbReference type="OrthoDB" id="5072at2759"/>
<keyword evidence="8" id="KW-1185">Reference proteome</keyword>
<dbReference type="Pfam" id="PF07767">
    <property type="entry name" value="Nop53"/>
    <property type="match status" value="1"/>
</dbReference>
<dbReference type="GO" id="GO:0008097">
    <property type="term" value="F:5S rRNA binding"/>
    <property type="evidence" value="ECO:0007669"/>
    <property type="project" value="TreeGrafter"/>
</dbReference>
<dbReference type="GO" id="GO:0000027">
    <property type="term" value="P:ribosomal large subunit assembly"/>
    <property type="evidence" value="ECO:0007669"/>
    <property type="project" value="TreeGrafter"/>
</dbReference>
<evidence type="ECO:0000256" key="1">
    <source>
        <dbReference type="ARBA" id="ARBA00004604"/>
    </source>
</evidence>
<dbReference type="AlphaFoldDB" id="A0A1L9RM06"/>
<dbReference type="Proteomes" id="UP000184383">
    <property type="component" value="Unassembled WGS sequence"/>
</dbReference>
<name>A0A1L9RM06_ASPWE</name>
<dbReference type="VEuPathDB" id="FungiDB:ASPWEDRAFT_172657"/>
<dbReference type="GO" id="GO:0005730">
    <property type="term" value="C:nucleolus"/>
    <property type="evidence" value="ECO:0007669"/>
    <property type="project" value="UniProtKB-SubCell"/>
</dbReference>
<dbReference type="GO" id="GO:0006364">
    <property type="term" value="P:rRNA processing"/>
    <property type="evidence" value="ECO:0007669"/>
    <property type="project" value="TreeGrafter"/>
</dbReference>
<keyword evidence="5" id="KW-0690">Ribosome biogenesis</keyword>
<dbReference type="GeneID" id="63746801"/>
<dbReference type="PANTHER" id="PTHR14211">
    <property type="entry name" value="GLIOMA SUPPRESSOR CANDIDATE REGION GENE 2"/>
    <property type="match status" value="1"/>
</dbReference>
<organism evidence="7 8">
    <name type="scientific">Aspergillus wentii DTO 134E9</name>
    <dbReference type="NCBI Taxonomy" id="1073089"/>
    <lineage>
        <taxon>Eukaryota</taxon>
        <taxon>Fungi</taxon>
        <taxon>Dikarya</taxon>
        <taxon>Ascomycota</taxon>
        <taxon>Pezizomycotina</taxon>
        <taxon>Eurotiomycetes</taxon>
        <taxon>Eurotiomycetidae</taxon>
        <taxon>Eurotiales</taxon>
        <taxon>Aspergillaceae</taxon>
        <taxon>Aspergillus</taxon>
        <taxon>Aspergillus subgen. Cremei</taxon>
    </lineage>
</organism>
<accession>A0A1L9RM06</accession>
<dbReference type="EMBL" id="KV878212">
    <property type="protein sequence ID" value="OJJ35867.1"/>
    <property type="molecule type" value="Genomic_DNA"/>
</dbReference>
<evidence type="ECO:0000256" key="6">
    <source>
        <dbReference type="ARBA" id="ARBA00023242"/>
    </source>
</evidence>
<dbReference type="InterPro" id="IPR011687">
    <property type="entry name" value="Nop53/GLTSCR2"/>
</dbReference>
<keyword evidence="6" id="KW-0539">Nucleus</keyword>
<evidence type="ECO:0000256" key="5">
    <source>
        <dbReference type="ARBA" id="ARBA00022517"/>
    </source>
</evidence>
<evidence type="ECO:0000256" key="4">
    <source>
        <dbReference type="ARBA" id="ARBA00018339"/>
    </source>
</evidence>
<evidence type="ECO:0000256" key="2">
    <source>
        <dbReference type="ARBA" id="ARBA00004642"/>
    </source>
</evidence>
<proteinExistence type="inferred from homology"/>
<dbReference type="STRING" id="1073089.A0A1L9RM06"/>
<protein>
    <recommendedName>
        <fullName evidence="4">Ribosome biogenesis protein NOP53</fullName>
    </recommendedName>
</protein>
<gene>
    <name evidence="7" type="ORF">ASPWEDRAFT_172657</name>
</gene>
<dbReference type="RefSeq" id="XP_040689543.1">
    <property type="nucleotide sequence ID" value="XM_040830953.1"/>
</dbReference>
<evidence type="ECO:0000313" key="7">
    <source>
        <dbReference type="EMBL" id="OJJ35867.1"/>
    </source>
</evidence>
<dbReference type="GO" id="GO:0005654">
    <property type="term" value="C:nucleoplasm"/>
    <property type="evidence" value="ECO:0007669"/>
    <property type="project" value="UniProtKB-SubCell"/>
</dbReference>
<comment type="subcellular location">
    <subcellularLocation>
        <location evidence="1">Nucleus</location>
        <location evidence="1">Nucleolus</location>
    </subcellularLocation>
    <subcellularLocation>
        <location evidence="2">Nucleus</location>
        <location evidence="2">Nucleoplasm</location>
    </subcellularLocation>
</comment>
<dbReference type="PANTHER" id="PTHR14211:SF7">
    <property type="entry name" value="RIBOSOME BIOGENESIS PROTEIN NOP53"/>
    <property type="match status" value="1"/>
</dbReference>
<evidence type="ECO:0000313" key="8">
    <source>
        <dbReference type="Proteomes" id="UP000184383"/>
    </source>
</evidence>
<comment type="similarity">
    <text evidence="3">Belongs to the NOP53 family.</text>
</comment>